<organism evidence="1 2">
    <name type="scientific">Aureibaculum marinum</name>
    <dbReference type="NCBI Taxonomy" id="2487930"/>
    <lineage>
        <taxon>Bacteria</taxon>
        <taxon>Pseudomonadati</taxon>
        <taxon>Bacteroidota</taxon>
        <taxon>Flavobacteriia</taxon>
        <taxon>Flavobacteriales</taxon>
        <taxon>Flavobacteriaceae</taxon>
        <taxon>Aureibaculum</taxon>
    </lineage>
</organism>
<evidence type="ECO:0000313" key="1">
    <source>
        <dbReference type="EMBL" id="RPE00060.1"/>
    </source>
</evidence>
<dbReference type="EMBL" id="RPFJ01000002">
    <property type="protein sequence ID" value="RPE00060.1"/>
    <property type="molecule type" value="Genomic_DNA"/>
</dbReference>
<dbReference type="RefSeq" id="WP_123896296.1">
    <property type="nucleotide sequence ID" value="NZ_RPFJ01000002.1"/>
</dbReference>
<dbReference type="OrthoDB" id="978691at2"/>
<proteinExistence type="predicted"/>
<accession>A0A3N4P8L6</accession>
<name>A0A3N4P8L6_9FLAO</name>
<gene>
    <name evidence="1" type="ORF">EGM88_02015</name>
</gene>
<reference evidence="1 2" key="1">
    <citation type="submission" date="2018-11" db="EMBL/GenBank/DDBJ databases">
        <title>Aureibaculum marinum gen. nov., sp. nov., a member of the family Flavobacteriaceae isolated from the Bohai Sea.</title>
        <authorList>
            <person name="Ji X."/>
        </authorList>
    </citation>
    <scope>NUCLEOTIDE SEQUENCE [LARGE SCALE GENOMIC DNA]</scope>
    <source>
        <strain evidence="1 2">BH-SD17</strain>
    </source>
</reference>
<sequence>MYVPFDTLADTSRVWVYQADRTMSKQEVEQISDYLKNFVNNWKRHGDDLTASFKIEYNQFIILAVDENENEVSGCSIDSSVHTIKEIEKTFDVDLLDKMKVSFKDGTNINTVSLNDFKKYASMNKINANTTVFNNMVNSKADLMSNWEIEAGKSWHAKFLTQFNN</sequence>
<evidence type="ECO:0000313" key="2">
    <source>
        <dbReference type="Proteomes" id="UP000270856"/>
    </source>
</evidence>
<keyword evidence="2" id="KW-1185">Reference proteome</keyword>
<dbReference type="AlphaFoldDB" id="A0A3N4P8L6"/>
<comment type="caution">
    <text evidence="1">The sequence shown here is derived from an EMBL/GenBank/DDBJ whole genome shotgun (WGS) entry which is preliminary data.</text>
</comment>
<dbReference type="Proteomes" id="UP000270856">
    <property type="component" value="Unassembled WGS sequence"/>
</dbReference>
<protein>
    <submittedName>
        <fullName evidence="1">ABC transporter ATPase</fullName>
    </submittedName>
</protein>